<evidence type="ECO:0000256" key="2">
    <source>
        <dbReference type="HAMAP-Rule" id="MF_00048"/>
    </source>
</evidence>
<dbReference type="SUPFAM" id="SSF52980">
    <property type="entry name" value="Restriction endonuclease-like"/>
    <property type="match status" value="1"/>
</dbReference>
<dbReference type="InterPro" id="IPR011335">
    <property type="entry name" value="Restrct_endonuc-II-like"/>
</dbReference>
<dbReference type="EMBL" id="CP121196">
    <property type="protein sequence ID" value="XBH18751.1"/>
    <property type="molecule type" value="Genomic_DNA"/>
</dbReference>
<accession>A0AAU7DPR1</accession>
<organism evidence="3">
    <name type="scientific">Telmatobacter sp. DSM 110680</name>
    <dbReference type="NCBI Taxonomy" id="3036704"/>
    <lineage>
        <taxon>Bacteria</taxon>
        <taxon>Pseudomonadati</taxon>
        <taxon>Acidobacteriota</taxon>
        <taxon>Terriglobia</taxon>
        <taxon>Terriglobales</taxon>
        <taxon>Acidobacteriaceae</taxon>
        <taxon>Telmatobacter</taxon>
    </lineage>
</organism>
<dbReference type="InterPro" id="IPR011856">
    <property type="entry name" value="tRNA_endonuc-like_dom_sf"/>
</dbReference>
<dbReference type="PANTHER" id="PTHR34039:SF1">
    <property type="entry name" value="UPF0102 PROTEIN YRAN"/>
    <property type="match status" value="1"/>
</dbReference>
<dbReference type="RefSeq" id="WP_348263969.1">
    <property type="nucleotide sequence ID" value="NZ_CP121196.1"/>
</dbReference>
<dbReference type="HAMAP" id="MF_00048">
    <property type="entry name" value="UPF0102"/>
    <property type="match status" value="1"/>
</dbReference>
<dbReference type="Gene3D" id="3.40.1350.10">
    <property type="match status" value="1"/>
</dbReference>
<dbReference type="GO" id="GO:0003676">
    <property type="term" value="F:nucleic acid binding"/>
    <property type="evidence" value="ECO:0007669"/>
    <property type="project" value="InterPro"/>
</dbReference>
<reference evidence="3" key="1">
    <citation type="submission" date="2023-03" db="EMBL/GenBank/DDBJ databases">
        <title>Edaphobacter sp.</title>
        <authorList>
            <person name="Huber K.J."/>
            <person name="Papendorf J."/>
            <person name="Pilke C."/>
            <person name="Bunk B."/>
            <person name="Sproeer C."/>
            <person name="Pester M."/>
        </authorList>
    </citation>
    <scope>NUCLEOTIDE SEQUENCE</scope>
    <source>
        <strain evidence="3">DSM 110680</strain>
    </source>
</reference>
<evidence type="ECO:0000313" key="3">
    <source>
        <dbReference type="EMBL" id="XBH18751.1"/>
    </source>
</evidence>
<comment type="similarity">
    <text evidence="1 2">Belongs to the UPF0102 family.</text>
</comment>
<gene>
    <name evidence="3" type="ORF">P8935_05415</name>
</gene>
<proteinExistence type="inferred from homology"/>
<protein>
    <recommendedName>
        <fullName evidence="2">UPF0102 protein P8935_05415</fullName>
    </recommendedName>
</protein>
<dbReference type="Pfam" id="PF02021">
    <property type="entry name" value="UPF0102"/>
    <property type="match status" value="1"/>
</dbReference>
<dbReference type="AlphaFoldDB" id="A0AAU7DPR1"/>
<sequence length="160" mass="18358">MESIRLVRVAWMERALHGLHWLSQKRGRAGSLPAHLTVGIEGEDAVLFYLQRKGYTVVARRWSSGDVPGDVDLIAWDGPMLCFIEVKTRTAHDLTPAEVAVNEHKRHVLRRLARRYIRQLPQATAPPVRFDVVSVYQVPGMEREFQHFEGSFGWGEGWRD</sequence>
<name>A0AAU7DPR1_9BACT</name>
<evidence type="ECO:0000256" key="1">
    <source>
        <dbReference type="ARBA" id="ARBA00006738"/>
    </source>
</evidence>
<dbReference type="PANTHER" id="PTHR34039">
    <property type="entry name" value="UPF0102 PROTEIN YRAN"/>
    <property type="match status" value="1"/>
</dbReference>
<dbReference type="InterPro" id="IPR003509">
    <property type="entry name" value="UPF0102_YraN-like"/>
</dbReference>